<evidence type="ECO:0000256" key="3">
    <source>
        <dbReference type="ARBA" id="ARBA00022729"/>
    </source>
</evidence>
<dbReference type="GO" id="GO:0030288">
    <property type="term" value="C:outer membrane-bounded periplasmic space"/>
    <property type="evidence" value="ECO:0007669"/>
    <property type="project" value="TreeGrafter"/>
</dbReference>
<keyword evidence="3 5" id="KW-0732">Signal</keyword>
<keyword evidence="4" id="KW-0574">Periplasm</keyword>
<dbReference type="AlphaFoldDB" id="A0A286P4A8"/>
<feature type="chain" id="PRO_5013013155" description="LTXXQ motif family protein" evidence="5">
    <location>
        <begin position="25"/>
        <end position="166"/>
    </location>
</feature>
<organism evidence="6 7">
    <name type="scientific">Methylocaldum marinum</name>
    <dbReference type="NCBI Taxonomy" id="1432792"/>
    <lineage>
        <taxon>Bacteria</taxon>
        <taxon>Pseudomonadati</taxon>
        <taxon>Pseudomonadota</taxon>
        <taxon>Gammaproteobacteria</taxon>
        <taxon>Methylococcales</taxon>
        <taxon>Methylococcaceae</taxon>
        <taxon>Methylocaldum</taxon>
    </lineage>
</organism>
<proteinExistence type="inferred from homology"/>
<protein>
    <recommendedName>
        <fullName evidence="8">LTXXQ motif family protein</fullName>
    </recommendedName>
</protein>
<evidence type="ECO:0008006" key="8">
    <source>
        <dbReference type="Google" id="ProtNLM"/>
    </source>
</evidence>
<dbReference type="InterPro" id="IPR052211">
    <property type="entry name" value="Cpx_auxiliary_protein"/>
</dbReference>
<evidence type="ECO:0000313" key="7">
    <source>
        <dbReference type="Proteomes" id="UP000266313"/>
    </source>
</evidence>
<comment type="subcellular location">
    <subcellularLocation>
        <location evidence="1">Periplasm</location>
    </subcellularLocation>
</comment>
<dbReference type="Proteomes" id="UP000266313">
    <property type="component" value="Chromosome"/>
</dbReference>
<name>A0A286P4A8_9GAMM</name>
<comment type="similarity">
    <text evidence="2">Belongs to the CpxP/Spy family.</text>
</comment>
<accession>A0A286P4A8</accession>
<dbReference type="RefSeq" id="WP_170161287.1">
    <property type="nucleotide sequence ID" value="NZ_AP017928.1"/>
</dbReference>
<sequence>MKKLFASLAASVLVIATSALPAAAQTPTSESLPQAPFGAQGTKLRKHLESLQEGATRAYESYGDAMLSHIDELSLSNEQIGQIKRIHQGNQQEIKELGKRLRESQRSLYKLYLNPANDEDAIRAAASDHVATFDTLVDTALRARAEINAVLTPEQFKRLQALMDER</sequence>
<dbReference type="EMBL" id="AP017928">
    <property type="protein sequence ID" value="BBA37482.1"/>
    <property type="molecule type" value="Genomic_DNA"/>
</dbReference>
<evidence type="ECO:0000256" key="4">
    <source>
        <dbReference type="ARBA" id="ARBA00022764"/>
    </source>
</evidence>
<evidence type="ECO:0000256" key="5">
    <source>
        <dbReference type="SAM" id="SignalP"/>
    </source>
</evidence>
<dbReference type="Pfam" id="PF07813">
    <property type="entry name" value="LTXXQ"/>
    <property type="match status" value="1"/>
</dbReference>
<dbReference type="CDD" id="cd09916">
    <property type="entry name" value="CpxP_like"/>
    <property type="match status" value="1"/>
</dbReference>
<dbReference type="GO" id="GO:0051082">
    <property type="term" value="F:unfolded protein binding"/>
    <property type="evidence" value="ECO:0007669"/>
    <property type="project" value="TreeGrafter"/>
</dbReference>
<dbReference type="PANTHER" id="PTHR38102:SF1">
    <property type="entry name" value="PERIPLASMIC CHAPERONE SPY"/>
    <property type="match status" value="1"/>
</dbReference>
<dbReference type="Gene3D" id="1.20.120.1490">
    <property type="match status" value="1"/>
</dbReference>
<gene>
    <name evidence="6" type="ORF">sS8_5565</name>
</gene>
<dbReference type="InterPro" id="IPR012899">
    <property type="entry name" value="LTXXQ"/>
</dbReference>
<keyword evidence="7" id="KW-1185">Reference proteome</keyword>
<feature type="signal peptide" evidence="5">
    <location>
        <begin position="1"/>
        <end position="24"/>
    </location>
</feature>
<dbReference type="PANTHER" id="PTHR38102">
    <property type="entry name" value="PERIPLASMIC CHAPERONE SPY"/>
    <property type="match status" value="1"/>
</dbReference>
<dbReference type="KEGG" id="mmai:sS8_5565"/>
<evidence type="ECO:0000313" key="6">
    <source>
        <dbReference type="EMBL" id="BBA37482.1"/>
    </source>
</evidence>
<reference evidence="6 7" key="1">
    <citation type="submission" date="2016-12" db="EMBL/GenBank/DDBJ databases">
        <title>Genome sequencing of Methylocaldum marinum.</title>
        <authorList>
            <person name="Takeuchi M."/>
            <person name="Kamagata Y."/>
            <person name="Hiraoka S."/>
            <person name="Oshima K."/>
            <person name="Hattori M."/>
            <person name="Iwasaki W."/>
        </authorList>
    </citation>
    <scope>NUCLEOTIDE SEQUENCE [LARGE SCALE GENOMIC DNA]</scope>
    <source>
        <strain evidence="6 7">S8</strain>
    </source>
</reference>
<evidence type="ECO:0000256" key="1">
    <source>
        <dbReference type="ARBA" id="ARBA00004418"/>
    </source>
</evidence>
<evidence type="ECO:0000256" key="2">
    <source>
        <dbReference type="ARBA" id="ARBA00008441"/>
    </source>
</evidence>